<name>A0ABP1HE70_9EUKA</name>
<feature type="transmembrane region" description="Helical" evidence="1">
    <location>
        <begin position="64"/>
        <end position="85"/>
    </location>
</feature>
<proteinExistence type="predicted"/>
<keyword evidence="1" id="KW-0812">Transmembrane</keyword>
<gene>
    <name evidence="2" type="ORF">HINF_LOCUS12493</name>
    <name evidence="3" type="ORF">HINF_LOCUS12495</name>
</gene>
<reference evidence="3 4" key="1">
    <citation type="submission" date="2024-07" db="EMBL/GenBank/DDBJ databases">
        <authorList>
            <person name="Akdeniz Z."/>
        </authorList>
    </citation>
    <scope>NUCLEOTIDE SEQUENCE [LARGE SCALE GENOMIC DNA]</scope>
</reference>
<accession>A0ABP1HE70</accession>
<comment type="caution">
    <text evidence="3">The sequence shown here is derived from an EMBL/GenBank/DDBJ whole genome shotgun (WGS) entry which is preliminary data.</text>
</comment>
<evidence type="ECO:0000313" key="2">
    <source>
        <dbReference type="EMBL" id="CAL5992253.1"/>
    </source>
</evidence>
<organism evidence="3 4">
    <name type="scientific">Hexamita inflata</name>
    <dbReference type="NCBI Taxonomy" id="28002"/>
    <lineage>
        <taxon>Eukaryota</taxon>
        <taxon>Metamonada</taxon>
        <taxon>Diplomonadida</taxon>
        <taxon>Hexamitidae</taxon>
        <taxon>Hexamitinae</taxon>
        <taxon>Hexamita</taxon>
    </lineage>
</organism>
<keyword evidence="1" id="KW-1133">Transmembrane helix</keyword>
<evidence type="ECO:0000313" key="3">
    <source>
        <dbReference type="EMBL" id="CAL5992257.1"/>
    </source>
</evidence>
<dbReference type="EMBL" id="CAXDID020000028">
    <property type="protein sequence ID" value="CAL5992257.1"/>
    <property type="molecule type" value="Genomic_DNA"/>
</dbReference>
<protein>
    <submittedName>
        <fullName evidence="3">Hypothetical_protein</fullName>
    </submittedName>
</protein>
<evidence type="ECO:0000256" key="1">
    <source>
        <dbReference type="SAM" id="Phobius"/>
    </source>
</evidence>
<dbReference type="EMBL" id="CAXDID020000028">
    <property type="protein sequence ID" value="CAL5992253.1"/>
    <property type="molecule type" value="Genomic_DNA"/>
</dbReference>
<keyword evidence="4" id="KW-1185">Reference proteome</keyword>
<sequence length="180" mass="20469">MSIKVLRACRGVQRINAHFMTSSFTYTGGPYQNIFQACSKQKMTNIVSTKTIQVNISIREHGAVLLRIINLYVTVLSCFQFAIYWKTIFTQYNTVKQGVAVLAAPFNSTCQLSTFIAPLIYVVTIFLCFAGVAIFVFQLNKYKINCNIQQHGKYLNQNESCVFIIIFETSTQRTYLNIAI</sequence>
<feature type="transmembrane region" description="Helical" evidence="1">
    <location>
        <begin position="115"/>
        <end position="137"/>
    </location>
</feature>
<keyword evidence="1" id="KW-0472">Membrane</keyword>
<dbReference type="Proteomes" id="UP001642409">
    <property type="component" value="Unassembled WGS sequence"/>
</dbReference>
<evidence type="ECO:0000313" key="4">
    <source>
        <dbReference type="Proteomes" id="UP001642409"/>
    </source>
</evidence>